<dbReference type="AlphaFoldDB" id="A0A423H839"/>
<organism evidence="1 2">
    <name type="scientific">Pseudomonas brassicacearum</name>
    <dbReference type="NCBI Taxonomy" id="930166"/>
    <lineage>
        <taxon>Bacteria</taxon>
        <taxon>Pseudomonadati</taxon>
        <taxon>Pseudomonadota</taxon>
        <taxon>Gammaproteobacteria</taxon>
        <taxon>Pseudomonadales</taxon>
        <taxon>Pseudomonadaceae</taxon>
        <taxon>Pseudomonas</taxon>
    </lineage>
</organism>
<name>A0A423H839_9PSED</name>
<protein>
    <submittedName>
        <fullName evidence="1">Uncharacterized protein</fullName>
    </submittedName>
</protein>
<gene>
    <name evidence="1" type="ORF">BK659_10045</name>
</gene>
<comment type="caution">
    <text evidence="1">The sequence shown here is derived from an EMBL/GenBank/DDBJ whole genome shotgun (WGS) entry which is preliminary data.</text>
</comment>
<reference evidence="1 2" key="1">
    <citation type="submission" date="2016-10" db="EMBL/GenBank/DDBJ databases">
        <title>Comparative genome analysis of multiple Pseudomonas spp. focuses on biocontrol and plant growth promoting traits.</title>
        <authorList>
            <person name="Tao X.-Y."/>
            <person name="Taylor C.G."/>
        </authorList>
    </citation>
    <scope>NUCLEOTIDE SEQUENCE [LARGE SCALE GENOMIC DNA]</scope>
    <source>
        <strain evidence="1 2">48H11</strain>
    </source>
</reference>
<evidence type="ECO:0000313" key="2">
    <source>
        <dbReference type="Proteomes" id="UP000286071"/>
    </source>
</evidence>
<proteinExistence type="predicted"/>
<accession>A0A423H839</accession>
<sequence length="78" mass="8486">MTRSSCRAREAAFGRTAVVKSGSAFFPLSSVLRIGEDFVRTLPASNAASQARQLLRIAYWLNGLYGAGAMHDELEEAH</sequence>
<dbReference type="EMBL" id="MOBJ01000007">
    <property type="protein sequence ID" value="RON09269.1"/>
    <property type="molecule type" value="Genomic_DNA"/>
</dbReference>
<evidence type="ECO:0000313" key="1">
    <source>
        <dbReference type="EMBL" id="RON09269.1"/>
    </source>
</evidence>
<dbReference type="Proteomes" id="UP000286071">
    <property type="component" value="Unassembled WGS sequence"/>
</dbReference>